<dbReference type="PANTHER" id="PTHR14969:SF62">
    <property type="entry name" value="DECAPRENYLPHOSPHORYL-5-PHOSPHORIBOSE PHOSPHATASE RV3807C-RELATED"/>
    <property type="match status" value="1"/>
</dbReference>
<keyword evidence="10" id="KW-1185">Reference proteome</keyword>
<reference evidence="9 10" key="1">
    <citation type="journal article" date="2024" name="Int. J. Syst. Evol. Microbiol.">
        <title>Clostridium omnivorum sp. nov., isolated from anoxic soil under the treatment of reductive soil disinfestation.</title>
        <authorList>
            <person name="Ueki A."/>
            <person name="Tonouchi A."/>
            <person name="Kaku N."/>
            <person name="Honma S."/>
            <person name="Ueki K."/>
        </authorList>
    </citation>
    <scope>NUCLEOTIDE SEQUENCE [LARGE SCALE GENOMIC DNA]</scope>
    <source>
        <strain evidence="9 10">E14</strain>
    </source>
</reference>
<keyword evidence="3 7" id="KW-0812">Transmembrane</keyword>
<evidence type="ECO:0000259" key="8">
    <source>
        <dbReference type="SMART" id="SM00014"/>
    </source>
</evidence>
<gene>
    <name evidence="9" type="ORF">bsdE14_17620</name>
</gene>
<dbReference type="SMART" id="SM00014">
    <property type="entry name" value="acidPPc"/>
    <property type="match status" value="1"/>
</dbReference>
<keyword evidence="6 7" id="KW-0472">Membrane</keyword>
<dbReference type="InterPro" id="IPR036938">
    <property type="entry name" value="PAP2/HPO_sf"/>
</dbReference>
<comment type="caution">
    <text evidence="9">The sequence shown here is derived from an EMBL/GenBank/DDBJ whole genome shotgun (WGS) entry which is preliminary data.</text>
</comment>
<feature type="transmembrane region" description="Helical" evidence="7">
    <location>
        <begin position="130"/>
        <end position="148"/>
    </location>
</feature>
<feature type="transmembrane region" description="Helical" evidence="7">
    <location>
        <begin position="59"/>
        <end position="78"/>
    </location>
</feature>
<dbReference type="Gene3D" id="1.20.144.10">
    <property type="entry name" value="Phosphatidic acid phosphatase type 2/haloperoxidase"/>
    <property type="match status" value="2"/>
</dbReference>
<sequence length="190" mass="21447">MNSLYAIDRGILNFFSITMKNTFFDFIMPVFTTSDNHGEIWFVIALILIFNRKKGVKRVGVTMLMALIIGYALGEFGLKNIVQRQRPTIGIENYKFLVSVPTSYSFPSGHTTSSFASAGVIWLSKAKYRVWALILAIVIAFSRMYLHVHYPSDVLGGIILGLTCAYISMGIVKYIINRREREEKNGGECI</sequence>
<evidence type="ECO:0000313" key="9">
    <source>
        <dbReference type="EMBL" id="GLC30352.1"/>
    </source>
</evidence>
<evidence type="ECO:0000256" key="5">
    <source>
        <dbReference type="ARBA" id="ARBA00022989"/>
    </source>
</evidence>
<dbReference type="PANTHER" id="PTHR14969">
    <property type="entry name" value="SPHINGOSINE-1-PHOSPHATE PHOSPHOHYDROLASE"/>
    <property type="match status" value="1"/>
</dbReference>
<dbReference type="Pfam" id="PF01569">
    <property type="entry name" value="PAP2"/>
    <property type="match status" value="1"/>
</dbReference>
<evidence type="ECO:0000256" key="7">
    <source>
        <dbReference type="SAM" id="Phobius"/>
    </source>
</evidence>
<keyword evidence="4" id="KW-0378">Hydrolase</keyword>
<dbReference type="Proteomes" id="UP001208567">
    <property type="component" value="Unassembled WGS sequence"/>
</dbReference>
<evidence type="ECO:0000256" key="1">
    <source>
        <dbReference type="ARBA" id="ARBA00004651"/>
    </source>
</evidence>
<evidence type="ECO:0000256" key="3">
    <source>
        <dbReference type="ARBA" id="ARBA00022692"/>
    </source>
</evidence>
<dbReference type="EMBL" id="BRXR01000001">
    <property type="protein sequence ID" value="GLC30352.1"/>
    <property type="molecule type" value="Genomic_DNA"/>
</dbReference>
<dbReference type="InterPro" id="IPR000326">
    <property type="entry name" value="PAP2/HPO"/>
</dbReference>
<name>A0ABQ5N556_9CLOT</name>
<evidence type="ECO:0000256" key="6">
    <source>
        <dbReference type="ARBA" id="ARBA00023136"/>
    </source>
</evidence>
<dbReference type="SUPFAM" id="SSF48317">
    <property type="entry name" value="Acid phosphatase/Vanadium-dependent haloperoxidase"/>
    <property type="match status" value="1"/>
</dbReference>
<feature type="transmembrane region" description="Helical" evidence="7">
    <location>
        <begin position="154"/>
        <end position="176"/>
    </location>
</feature>
<evidence type="ECO:0000256" key="2">
    <source>
        <dbReference type="ARBA" id="ARBA00022475"/>
    </source>
</evidence>
<protein>
    <submittedName>
        <fullName evidence="9">Phosphatase PAP2 family protein</fullName>
    </submittedName>
</protein>
<evidence type="ECO:0000256" key="4">
    <source>
        <dbReference type="ARBA" id="ARBA00022801"/>
    </source>
</evidence>
<organism evidence="9 10">
    <name type="scientific">Clostridium omnivorum</name>
    <dbReference type="NCBI Taxonomy" id="1604902"/>
    <lineage>
        <taxon>Bacteria</taxon>
        <taxon>Bacillati</taxon>
        <taxon>Bacillota</taxon>
        <taxon>Clostridia</taxon>
        <taxon>Eubacteriales</taxon>
        <taxon>Clostridiaceae</taxon>
        <taxon>Clostridium</taxon>
    </lineage>
</organism>
<dbReference type="RefSeq" id="WP_264849614.1">
    <property type="nucleotide sequence ID" value="NZ_BRXR01000001.1"/>
</dbReference>
<keyword evidence="2" id="KW-1003">Cell membrane</keyword>
<comment type="subcellular location">
    <subcellularLocation>
        <location evidence="1">Cell membrane</location>
        <topology evidence="1">Multi-pass membrane protein</topology>
    </subcellularLocation>
</comment>
<feature type="domain" description="Phosphatidic acid phosphatase type 2/haloperoxidase" evidence="8">
    <location>
        <begin position="59"/>
        <end position="169"/>
    </location>
</feature>
<evidence type="ECO:0000313" key="10">
    <source>
        <dbReference type="Proteomes" id="UP001208567"/>
    </source>
</evidence>
<proteinExistence type="predicted"/>
<keyword evidence="5 7" id="KW-1133">Transmembrane helix</keyword>
<accession>A0ABQ5N556</accession>
<feature type="transmembrane region" description="Helical" evidence="7">
    <location>
        <begin position="26"/>
        <end position="50"/>
    </location>
</feature>